<organism evidence="1 2">
    <name type="scientific">Funneliformis caledonium</name>
    <dbReference type="NCBI Taxonomy" id="1117310"/>
    <lineage>
        <taxon>Eukaryota</taxon>
        <taxon>Fungi</taxon>
        <taxon>Fungi incertae sedis</taxon>
        <taxon>Mucoromycota</taxon>
        <taxon>Glomeromycotina</taxon>
        <taxon>Glomeromycetes</taxon>
        <taxon>Glomerales</taxon>
        <taxon>Glomeraceae</taxon>
        <taxon>Funneliformis</taxon>
    </lineage>
</organism>
<proteinExistence type="predicted"/>
<sequence>SSVNISNLPTAIPQITKPGITQPEERSLARLWHEEIKCLFLRNRNPSDATIESLIFKIFNYVLYSNEAEEVICHSKWVLTDFRSKFNKRQMTALTNLEIEEFISLEVAEKILNRYLKGTNINKLKRCGIMERLALMVREAFKVHYISYSTKELDNITVDCMVLSRSGKNIASKLSLVE</sequence>
<dbReference type="AlphaFoldDB" id="A0A9N9E8B0"/>
<dbReference type="EMBL" id="CAJVPQ010005385">
    <property type="protein sequence ID" value="CAG8669233.1"/>
    <property type="molecule type" value="Genomic_DNA"/>
</dbReference>
<accession>A0A9N9E8B0</accession>
<name>A0A9N9E8B0_9GLOM</name>
<keyword evidence="2" id="KW-1185">Reference proteome</keyword>
<dbReference type="Proteomes" id="UP000789570">
    <property type="component" value="Unassembled WGS sequence"/>
</dbReference>
<comment type="caution">
    <text evidence="1">The sequence shown here is derived from an EMBL/GenBank/DDBJ whole genome shotgun (WGS) entry which is preliminary data.</text>
</comment>
<protein>
    <submittedName>
        <fullName evidence="1">2928_t:CDS:1</fullName>
    </submittedName>
</protein>
<gene>
    <name evidence="1" type="ORF">FCALED_LOCUS11937</name>
</gene>
<evidence type="ECO:0000313" key="1">
    <source>
        <dbReference type="EMBL" id="CAG8669233.1"/>
    </source>
</evidence>
<evidence type="ECO:0000313" key="2">
    <source>
        <dbReference type="Proteomes" id="UP000789570"/>
    </source>
</evidence>
<dbReference type="OrthoDB" id="2423689at2759"/>
<reference evidence="1" key="1">
    <citation type="submission" date="2021-06" db="EMBL/GenBank/DDBJ databases">
        <authorList>
            <person name="Kallberg Y."/>
            <person name="Tangrot J."/>
            <person name="Rosling A."/>
        </authorList>
    </citation>
    <scope>NUCLEOTIDE SEQUENCE</scope>
    <source>
        <strain evidence="1">UK204</strain>
    </source>
</reference>
<feature type="non-terminal residue" evidence="1">
    <location>
        <position position="178"/>
    </location>
</feature>